<name>A0A9Q3K1Z3_9BASI</name>
<gene>
    <name evidence="2" type="ORF">O181_111434</name>
</gene>
<dbReference type="InterPro" id="IPR057670">
    <property type="entry name" value="SH3_retrovirus"/>
</dbReference>
<dbReference type="AlphaFoldDB" id="A0A9Q3K1Z3"/>
<sequence length="144" mass="16483">MLGYKNQSSASQIWWILDKRVVISRHVKFDESCFPALTSSLSLKPTNNQYPVLPQNISDYFPDIGEAAANKDDVCSALEDQYHDAVEEQPSRRIGVIGPRHPTIITGDISSENILPYRRREHVNLLDMTTYPKRSQEIFNIIIH</sequence>
<evidence type="ECO:0000313" key="2">
    <source>
        <dbReference type="EMBL" id="MBW0571719.1"/>
    </source>
</evidence>
<dbReference type="EMBL" id="AVOT02088698">
    <property type="protein sequence ID" value="MBW0571719.1"/>
    <property type="molecule type" value="Genomic_DNA"/>
</dbReference>
<organism evidence="2 3">
    <name type="scientific">Austropuccinia psidii MF-1</name>
    <dbReference type="NCBI Taxonomy" id="1389203"/>
    <lineage>
        <taxon>Eukaryota</taxon>
        <taxon>Fungi</taxon>
        <taxon>Dikarya</taxon>
        <taxon>Basidiomycota</taxon>
        <taxon>Pucciniomycotina</taxon>
        <taxon>Pucciniomycetes</taxon>
        <taxon>Pucciniales</taxon>
        <taxon>Sphaerophragmiaceae</taxon>
        <taxon>Austropuccinia</taxon>
    </lineage>
</organism>
<feature type="domain" description="Retroviral polymerase SH3-like" evidence="1">
    <location>
        <begin position="1"/>
        <end position="38"/>
    </location>
</feature>
<evidence type="ECO:0000313" key="3">
    <source>
        <dbReference type="Proteomes" id="UP000765509"/>
    </source>
</evidence>
<dbReference type="Proteomes" id="UP000765509">
    <property type="component" value="Unassembled WGS sequence"/>
</dbReference>
<keyword evidence="3" id="KW-1185">Reference proteome</keyword>
<reference evidence="2" key="1">
    <citation type="submission" date="2021-03" db="EMBL/GenBank/DDBJ databases">
        <title>Draft genome sequence of rust myrtle Austropuccinia psidii MF-1, a brazilian biotype.</title>
        <authorList>
            <person name="Quecine M.C."/>
            <person name="Pachon D.M.R."/>
            <person name="Bonatelli M.L."/>
            <person name="Correr F.H."/>
            <person name="Franceschini L.M."/>
            <person name="Leite T.F."/>
            <person name="Margarido G.R.A."/>
            <person name="Almeida C.A."/>
            <person name="Ferrarezi J.A."/>
            <person name="Labate C.A."/>
        </authorList>
    </citation>
    <scope>NUCLEOTIDE SEQUENCE</scope>
    <source>
        <strain evidence="2">MF-1</strain>
    </source>
</reference>
<evidence type="ECO:0000259" key="1">
    <source>
        <dbReference type="Pfam" id="PF25597"/>
    </source>
</evidence>
<dbReference type="Pfam" id="PF25597">
    <property type="entry name" value="SH3_retrovirus"/>
    <property type="match status" value="1"/>
</dbReference>
<comment type="caution">
    <text evidence="2">The sequence shown here is derived from an EMBL/GenBank/DDBJ whole genome shotgun (WGS) entry which is preliminary data.</text>
</comment>
<proteinExistence type="predicted"/>
<protein>
    <recommendedName>
        <fullName evidence="1">Retroviral polymerase SH3-like domain-containing protein</fullName>
    </recommendedName>
</protein>
<accession>A0A9Q3K1Z3</accession>